<accession>A0AAQ3U0Z8</accession>
<dbReference type="Proteomes" id="UP001341281">
    <property type="component" value="Chromosome 06"/>
</dbReference>
<evidence type="ECO:0000313" key="2">
    <source>
        <dbReference type="EMBL" id="WVZ81862.1"/>
    </source>
</evidence>
<proteinExistence type="predicted"/>
<feature type="compositionally biased region" description="Low complexity" evidence="1">
    <location>
        <begin position="378"/>
        <end position="393"/>
    </location>
</feature>
<feature type="region of interest" description="Disordered" evidence="1">
    <location>
        <begin position="334"/>
        <end position="353"/>
    </location>
</feature>
<sequence length="424" mass="44980">MAVPTNPQILGDPHRVAGPRVQEPKGDGQLLTVVQQWRLLVLLCNVMQHVPRVGHVALFPDPPHHVPGHGVHLLHLGLGAAQDTALELVDLAVDLNRGPPGFLAHVPLVHQPPDLGHILPPSGSGEEVRQQNVAPAVLRIQLDDAPPDRLAHIDIAVDPACAQECAEHADVRFHGHVVDQLLGFVQLPCSSIQVDHAAVVLHLGLHAVSPDNWRPWLTMPACAQAVSTFTSVTSSGATPSLSIRANSSTAFSPRPCTANPPIMQFHDESPLAGRGRASNTRHASSTHPHLQYMSTTAAASFSSTSIPSRSTHRCTSLPRASAPAPVHATTAVAATKPLPSTPRARISSNTSSASRNLPAFTYPDIMAFHDTRFRSGIASNSSRASSTSPSLQSPPTIVVHDTTSRAAAPPRKMRAARPGLPLAR</sequence>
<evidence type="ECO:0000313" key="3">
    <source>
        <dbReference type="Proteomes" id="UP001341281"/>
    </source>
</evidence>
<reference evidence="2 3" key="1">
    <citation type="submission" date="2024-02" db="EMBL/GenBank/DDBJ databases">
        <title>High-quality chromosome-scale genome assembly of Pensacola bahiagrass (Paspalum notatum Flugge var. saurae).</title>
        <authorList>
            <person name="Vega J.M."/>
            <person name="Podio M."/>
            <person name="Orjuela J."/>
            <person name="Siena L.A."/>
            <person name="Pessino S.C."/>
            <person name="Combes M.C."/>
            <person name="Mariac C."/>
            <person name="Albertini E."/>
            <person name="Pupilli F."/>
            <person name="Ortiz J.P.A."/>
            <person name="Leblanc O."/>
        </authorList>
    </citation>
    <scope>NUCLEOTIDE SEQUENCE [LARGE SCALE GENOMIC DNA]</scope>
    <source>
        <strain evidence="2">R1</strain>
        <tissue evidence="2">Leaf</tissue>
    </source>
</reference>
<dbReference type="AlphaFoldDB" id="A0AAQ3U0Z8"/>
<evidence type="ECO:0000256" key="1">
    <source>
        <dbReference type="SAM" id="MobiDB-lite"/>
    </source>
</evidence>
<dbReference type="EMBL" id="CP144750">
    <property type="protein sequence ID" value="WVZ81862.1"/>
    <property type="molecule type" value="Genomic_DNA"/>
</dbReference>
<feature type="region of interest" description="Disordered" evidence="1">
    <location>
        <begin position="378"/>
        <end position="424"/>
    </location>
</feature>
<feature type="region of interest" description="Disordered" evidence="1">
    <location>
        <begin position="301"/>
        <end position="328"/>
    </location>
</feature>
<name>A0AAQ3U0Z8_PASNO</name>
<protein>
    <submittedName>
        <fullName evidence="2">Uncharacterized protein</fullName>
    </submittedName>
</protein>
<keyword evidence="3" id="KW-1185">Reference proteome</keyword>
<organism evidence="2 3">
    <name type="scientific">Paspalum notatum var. saurae</name>
    <dbReference type="NCBI Taxonomy" id="547442"/>
    <lineage>
        <taxon>Eukaryota</taxon>
        <taxon>Viridiplantae</taxon>
        <taxon>Streptophyta</taxon>
        <taxon>Embryophyta</taxon>
        <taxon>Tracheophyta</taxon>
        <taxon>Spermatophyta</taxon>
        <taxon>Magnoliopsida</taxon>
        <taxon>Liliopsida</taxon>
        <taxon>Poales</taxon>
        <taxon>Poaceae</taxon>
        <taxon>PACMAD clade</taxon>
        <taxon>Panicoideae</taxon>
        <taxon>Andropogonodae</taxon>
        <taxon>Paspaleae</taxon>
        <taxon>Paspalinae</taxon>
        <taxon>Paspalum</taxon>
    </lineage>
</organism>
<gene>
    <name evidence="2" type="ORF">U9M48_029193</name>
</gene>
<feature type="region of interest" description="Disordered" evidence="1">
    <location>
        <begin position="1"/>
        <end position="23"/>
    </location>
</feature>